<dbReference type="InterPro" id="IPR032508">
    <property type="entry name" value="FecR_C"/>
</dbReference>
<comment type="caution">
    <text evidence="10">The sequence shown here is derived from an EMBL/GenBank/DDBJ whole genome shotgun (WGS) entry which is preliminary data.</text>
</comment>
<dbReference type="PATRIC" id="fig|1544798.3.peg.1350"/>
<evidence type="ECO:0000256" key="3">
    <source>
        <dbReference type="ARBA" id="ARBA00022452"/>
    </source>
</evidence>
<keyword evidence="11" id="KW-1185">Reference proteome</keyword>
<dbReference type="GO" id="GO:0009279">
    <property type="term" value="C:cell outer membrane"/>
    <property type="evidence" value="ECO:0007669"/>
    <property type="project" value="UniProtKB-SubCell"/>
</dbReference>
<evidence type="ECO:0000256" key="1">
    <source>
        <dbReference type="ARBA" id="ARBA00004571"/>
    </source>
</evidence>
<dbReference type="EMBL" id="JRHC01000001">
    <property type="protein sequence ID" value="KJF45100.1"/>
    <property type="molecule type" value="Genomic_DNA"/>
</dbReference>
<dbReference type="InterPro" id="IPR037066">
    <property type="entry name" value="Plug_dom_sf"/>
</dbReference>
<dbReference type="SUPFAM" id="SSF56935">
    <property type="entry name" value="Porins"/>
    <property type="match status" value="1"/>
</dbReference>
<sequence>MLKIMKLTIFLMLITFVGVFASETYSQTTKLSLKVDEISLEDFLIKIENQSEFRFFYTGNIDVEHRVSGKFKNQKITEVLDDIKDEVGIQYEVMGRQIILSPIDSEKTFKSIQQQKSITGIVTDANGDPLPGVTVLIKGSTQGTVTNAAGQYTLADIPESATLQFSFIGMKTEEIIVGKKSTINLTMEPDAVGLDEIVVVGYGSIKKSDLVGSVASVDVQEAISIPTTNVSEMLRGRAAGVQVSLADARPGGNSNIIIRGKVSIDGGNEPLIIVDGIPYDNINDVASEDVKNIEILKDASSQAIYGARAANGVILITTKRGKPGEFKVNYHGYVTMQSLTKNFDLYTGEEFAQLRREAQRTDNDDEYRPDEDIFNEFELQTLQDKKYVDWEDLILQDAYITSHSLNFSGGGKNTRIFSSLNYFLQDGLIPTSGYERGNIKVNIDQRINDKLNFQINTNFQTNKQDIESNSLDFISISPLAKPYDENGNLNKYPLGTGSQMVNPLWNIEESTNEVSTQLVDINIVANYNFSPSLSYKLNTFLRNRNAEQGIYRTSKHSSGDDGINGRGVLGTKKFREFLIENIINYNPTISKKHKLDFTFVQAVNQRNNWEKSITKENFTNDYLGFNGNASVLADATRDVSERKMLSFMGRARYNALDRYLFTFTARADASSVFAENNKWGFFPAAAVAWKVHEESFLKESEAVNMLKLRLSYGDTGNEGIKPSQSLGVAGYLPYVFGGVATGGNAALTRLPNPELKWETTTSLNLGVDFGILNNLFIGTIEWYKSNTHDLLLDRILSGVSGYSVTRFNIGEVENKGLELTLDANVIRNREFTLSLGTTWSTNDNKILELDGSVDENGEPLDFVTQGLFIGEPIDNIRNYVFDGIFQEDDDFENSAQPDAQPGFIRVKDINEDGNIGQEDLVIFRKTPDWYSSVYLTMKYKGFDLFADVYIVEGATRMNSYLSDWDKGATLQGVRNGIKVDYYLPEKPSNLFPRPNIGAPGFLSSAAIKDASYVRLRTLSLGYTISASSISKIGLESAKFYVTGTNLLTFTDYKSYSPENNAGAFPDAKGITVGVKLGF</sequence>
<feature type="domain" description="TonB-dependent receptor plug" evidence="8">
    <location>
        <begin position="207"/>
        <end position="313"/>
    </location>
</feature>
<dbReference type="InterPro" id="IPR008969">
    <property type="entry name" value="CarboxyPept-like_regulatory"/>
</dbReference>
<dbReference type="NCBIfam" id="TIGR04057">
    <property type="entry name" value="SusC_RagA_signa"/>
    <property type="match status" value="1"/>
</dbReference>
<dbReference type="Pfam" id="PF13715">
    <property type="entry name" value="CarbopepD_reg_2"/>
    <property type="match status" value="1"/>
</dbReference>
<gene>
    <name evidence="10" type="ORF">LH29_06735</name>
</gene>
<dbReference type="InterPro" id="IPR023997">
    <property type="entry name" value="TonB-dep_OMP_SusC/RagA_CS"/>
</dbReference>
<reference evidence="10 11" key="1">
    <citation type="submission" date="2014-09" db="EMBL/GenBank/DDBJ databases">
        <title>Draft Genome Sequence of Draconibacterium sp. JN14CK-3.</title>
        <authorList>
            <person name="Dong C."/>
            <person name="Lai Q."/>
            <person name="Shao Z."/>
        </authorList>
    </citation>
    <scope>NUCLEOTIDE SEQUENCE [LARGE SCALE GENOMIC DNA]</scope>
    <source>
        <strain evidence="10 11">JN14CK-3</strain>
    </source>
</reference>
<evidence type="ECO:0000256" key="6">
    <source>
        <dbReference type="ARBA" id="ARBA00023237"/>
    </source>
</evidence>
<evidence type="ECO:0000256" key="2">
    <source>
        <dbReference type="ARBA" id="ARBA00022448"/>
    </source>
</evidence>
<proteinExistence type="inferred from homology"/>
<keyword evidence="4 7" id="KW-0812">Transmembrane</keyword>
<evidence type="ECO:0000313" key="10">
    <source>
        <dbReference type="EMBL" id="KJF45100.1"/>
    </source>
</evidence>
<dbReference type="InterPro" id="IPR036942">
    <property type="entry name" value="Beta-barrel_TonB_sf"/>
</dbReference>
<accession>A0A0D8JDV4</accession>
<dbReference type="PROSITE" id="PS52016">
    <property type="entry name" value="TONB_DEPENDENT_REC_3"/>
    <property type="match status" value="1"/>
</dbReference>
<keyword evidence="3 7" id="KW-1134">Transmembrane beta strand</keyword>
<dbReference type="Gene3D" id="2.60.40.1120">
    <property type="entry name" value="Carboxypeptidase-like, regulatory domain"/>
    <property type="match status" value="1"/>
</dbReference>
<comment type="similarity">
    <text evidence="7">Belongs to the TonB-dependent receptor family.</text>
</comment>
<evidence type="ECO:0000259" key="8">
    <source>
        <dbReference type="Pfam" id="PF07715"/>
    </source>
</evidence>
<dbReference type="SUPFAM" id="SSF49464">
    <property type="entry name" value="Carboxypeptidase regulatory domain-like"/>
    <property type="match status" value="1"/>
</dbReference>
<feature type="domain" description="Protein FecR C-terminal" evidence="9">
    <location>
        <begin position="35"/>
        <end position="100"/>
    </location>
</feature>
<dbReference type="InterPro" id="IPR023996">
    <property type="entry name" value="TonB-dep_OMP_SusC/RagA"/>
</dbReference>
<dbReference type="STRING" id="1544798.LH29_06735"/>
<protein>
    <submittedName>
        <fullName evidence="10">Membrane protein</fullName>
    </submittedName>
</protein>
<evidence type="ECO:0000256" key="4">
    <source>
        <dbReference type="ARBA" id="ARBA00022692"/>
    </source>
</evidence>
<dbReference type="InterPro" id="IPR012910">
    <property type="entry name" value="Plug_dom"/>
</dbReference>
<keyword evidence="2 7" id="KW-0813">Transport</keyword>
<evidence type="ECO:0000256" key="7">
    <source>
        <dbReference type="PROSITE-ProRule" id="PRU01360"/>
    </source>
</evidence>
<evidence type="ECO:0000313" key="11">
    <source>
        <dbReference type="Proteomes" id="UP000032544"/>
    </source>
</evidence>
<evidence type="ECO:0000256" key="5">
    <source>
        <dbReference type="ARBA" id="ARBA00023136"/>
    </source>
</evidence>
<dbReference type="Gene3D" id="3.55.50.30">
    <property type="match status" value="1"/>
</dbReference>
<dbReference type="InterPro" id="IPR039426">
    <property type="entry name" value="TonB-dep_rcpt-like"/>
</dbReference>
<comment type="subcellular location">
    <subcellularLocation>
        <location evidence="1 7">Cell outer membrane</location>
        <topology evidence="1 7">Multi-pass membrane protein</topology>
    </subcellularLocation>
</comment>
<dbReference type="Gene3D" id="2.40.170.20">
    <property type="entry name" value="TonB-dependent receptor, beta-barrel domain"/>
    <property type="match status" value="1"/>
</dbReference>
<evidence type="ECO:0000259" key="9">
    <source>
        <dbReference type="Pfam" id="PF16344"/>
    </source>
</evidence>
<dbReference type="NCBIfam" id="TIGR04056">
    <property type="entry name" value="OMP_RagA_SusC"/>
    <property type="match status" value="1"/>
</dbReference>
<dbReference type="Gene3D" id="2.170.130.10">
    <property type="entry name" value="TonB-dependent receptor, plug domain"/>
    <property type="match status" value="1"/>
</dbReference>
<dbReference type="Proteomes" id="UP000032544">
    <property type="component" value="Unassembled WGS sequence"/>
</dbReference>
<organism evidence="10 11">
    <name type="scientific">Draconibacterium sediminis</name>
    <dbReference type="NCBI Taxonomy" id="1544798"/>
    <lineage>
        <taxon>Bacteria</taxon>
        <taxon>Pseudomonadati</taxon>
        <taxon>Bacteroidota</taxon>
        <taxon>Bacteroidia</taxon>
        <taxon>Marinilabiliales</taxon>
        <taxon>Prolixibacteraceae</taxon>
        <taxon>Draconibacterium</taxon>
    </lineage>
</organism>
<name>A0A0D8JDV4_9BACT</name>
<keyword evidence="6 7" id="KW-0998">Cell outer membrane</keyword>
<keyword evidence="5 7" id="KW-0472">Membrane</keyword>
<dbReference type="Pfam" id="PF07715">
    <property type="entry name" value="Plug"/>
    <property type="match status" value="1"/>
</dbReference>
<dbReference type="Pfam" id="PF16344">
    <property type="entry name" value="FecR_C"/>
    <property type="match status" value="1"/>
</dbReference>
<dbReference type="AlphaFoldDB" id="A0A0D8JDV4"/>